<feature type="compositionally biased region" description="Basic residues" evidence="1">
    <location>
        <begin position="92"/>
        <end position="104"/>
    </location>
</feature>
<evidence type="ECO:0000313" key="2">
    <source>
        <dbReference type="EMBL" id="OMJ71344.1"/>
    </source>
</evidence>
<dbReference type="CDD" id="cd00084">
    <property type="entry name" value="HMG-box_SF"/>
    <property type="match status" value="1"/>
</dbReference>
<dbReference type="Proteomes" id="UP000187209">
    <property type="component" value="Unassembled WGS sequence"/>
</dbReference>
<dbReference type="AlphaFoldDB" id="A0A1R2B3I2"/>
<feature type="compositionally biased region" description="Basic and acidic residues" evidence="1">
    <location>
        <begin position="158"/>
        <end position="168"/>
    </location>
</feature>
<reference evidence="2 3" key="1">
    <citation type="submission" date="2016-11" db="EMBL/GenBank/DDBJ databases">
        <title>The macronuclear genome of Stentor coeruleus: a giant cell with tiny introns.</title>
        <authorList>
            <person name="Slabodnick M."/>
            <person name="Ruby J.G."/>
            <person name="Reiff S.B."/>
            <person name="Swart E.C."/>
            <person name="Gosai S."/>
            <person name="Prabakaran S."/>
            <person name="Witkowska E."/>
            <person name="Larue G.E."/>
            <person name="Fisher S."/>
            <person name="Freeman R.M."/>
            <person name="Gunawardena J."/>
            <person name="Chu W."/>
            <person name="Stover N.A."/>
            <person name="Gregory B.D."/>
            <person name="Nowacki M."/>
            <person name="Derisi J."/>
            <person name="Roy S.W."/>
            <person name="Marshall W.F."/>
            <person name="Sood P."/>
        </authorList>
    </citation>
    <scope>NUCLEOTIDE SEQUENCE [LARGE SCALE GENOMIC DNA]</scope>
    <source>
        <strain evidence="2">WM001</strain>
    </source>
</reference>
<organism evidence="2 3">
    <name type="scientific">Stentor coeruleus</name>
    <dbReference type="NCBI Taxonomy" id="5963"/>
    <lineage>
        <taxon>Eukaryota</taxon>
        <taxon>Sar</taxon>
        <taxon>Alveolata</taxon>
        <taxon>Ciliophora</taxon>
        <taxon>Postciliodesmatophora</taxon>
        <taxon>Heterotrichea</taxon>
        <taxon>Heterotrichida</taxon>
        <taxon>Stentoridae</taxon>
        <taxon>Stentor</taxon>
    </lineage>
</organism>
<comment type="caution">
    <text evidence="2">The sequence shown here is derived from an EMBL/GenBank/DDBJ whole genome shotgun (WGS) entry which is preliminary data.</text>
</comment>
<evidence type="ECO:0000313" key="3">
    <source>
        <dbReference type="Proteomes" id="UP000187209"/>
    </source>
</evidence>
<dbReference type="SUPFAM" id="SSF47095">
    <property type="entry name" value="HMG-box"/>
    <property type="match status" value="1"/>
</dbReference>
<feature type="compositionally biased region" description="Low complexity" evidence="1">
    <location>
        <begin position="193"/>
        <end position="208"/>
    </location>
</feature>
<protein>
    <submittedName>
        <fullName evidence="2">Uncharacterized protein</fullName>
    </submittedName>
</protein>
<accession>A0A1R2B3I2</accession>
<name>A0A1R2B3I2_9CILI</name>
<feature type="region of interest" description="Disordered" evidence="1">
    <location>
        <begin position="158"/>
        <end position="217"/>
    </location>
</feature>
<feature type="compositionally biased region" description="Basic and acidic residues" evidence="1">
    <location>
        <begin position="38"/>
        <end position="67"/>
    </location>
</feature>
<evidence type="ECO:0000256" key="1">
    <source>
        <dbReference type="SAM" id="MobiDB-lite"/>
    </source>
</evidence>
<dbReference type="Gene3D" id="1.10.30.10">
    <property type="entry name" value="High mobility group box domain"/>
    <property type="match status" value="1"/>
</dbReference>
<dbReference type="InterPro" id="IPR036910">
    <property type="entry name" value="HMG_box_dom_sf"/>
</dbReference>
<feature type="compositionally biased region" description="Basic and acidic residues" evidence="1">
    <location>
        <begin position="80"/>
        <end position="91"/>
    </location>
</feature>
<dbReference type="OrthoDB" id="326207at2759"/>
<feature type="region of interest" description="Disordered" evidence="1">
    <location>
        <begin position="38"/>
        <end position="109"/>
    </location>
</feature>
<proteinExistence type="predicted"/>
<sequence length="217" mass="25053">MEADSKKLIIELLKLASKFCFEASEIVTGYARREEILRRDPALKETISSEKEKTEKNIEKPEKNSEKGKKKSVKVPTSESPEKSEKEEQKKKEKKGKSHRKNTSKLKSGYHLFLKQKIKELKNQPECKDWQIGDYSKLAAKQWEDLDITEREIWEENSKEELTEKKFSEIIPQKTSRNEDIDKGKKSKKKVKSNSVSDTDSDSSSGVNAKKKKKSSN</sequence>
<gene>
    <name evidence="2" type="ORF">SteCoe_30472</name>
</gene>
<dbReference type="EMBL" id="MPUH01000999">
    <property type="protein sequence ID" value="OMJ71344.1"/>
    <property type="molecule type" value="Genomic_DNA"/>
</dbReference>
<keyword evidence="3" id="KW-1185">Reference proteome</keyword>